<dbReference type="SUPFAM" id="SSF56112">
    <property type="entry name" value="Protein kinase-like (PK-like)"/>
    <property type="match status" value="1"/>
</dbReference>
<dbReference type="RefSeq" id="WP_203866716.1">
    <property type="nucleotide sequence ID" value="NZ_BONW01000013.1"/>
</dbReference>
<dbReference type="EMBL" id="BONW01000013">
    <property type="protein sequence ID" value="GIG88230.1"/>
    <property type="molecule type" value="Genomic_DNA"/>
</dbReference>
<reference evidence="2 3" key="1">
    <citation type="submission" date="2021-01" db="EMBL/GenBank/DDBJ databases">
        <title>Whole genome shotgun sequence of Plantactinospora endophytica NBRC 110450.</title>
        <authorList>
            <person name="Komaki H."/>
            <person name="Tamura T."/>
        </authorList>
    </citation>
    <scope>NUCLEOTIDE SEQUENCE [LARGE SCALE GENOMIC DNA]</scope>
    <source>
        <strain evidence="2 3">NBRC 110450</strain>
    </source>
</reference>
<dbReference type="PROSITE" id="PS50011">
    <property type="entry name" value="PROTEIN_KINASE_DOM"/>
    <property type="match status" value="1"/>
</dbReference>
<evidence type="ECO:0000313" key="2">
    <source>
        <dbReference type="EMBL" id="GIG88230.1"/>
    </source>
</evidence>
<dbReference type="InterPro" id="IPR011009">
    <property type="entry name" value="Kinase-like_dom_sf"/>
</dbReference>
<dbReference type="Proteomes" id="UP000646749">
    <property type="component" value="Unassembled WGS sequence"/>
</dbReference>
<accession>A0ABQ4E0M6</accession>
<proteinExistence type="predicted"/>
<feature type="domain" description="Protein kinase" evidence="1">
    <location>
        <begin position="72"/>
        <end position="325"/>
    </location>
</feature>
<sequence length="325" mass="35995">MTFDEAVALVQRARTPAEIFADGATAYRRLVKILHPDVAPAGRTATATAALARLTALWATTTAVIRTRRHRWSVGAEIAVGDLATLREVTDGPLSGLLKLPRDPADADLVRAEIDALDRLASHGEHRFRDYAPRLLDTVVHDDPATGTRRTGPVLERLDGFVSLAEVARRYPDGVDPRDAAWMWRRLLVGLGWAHRAGLVHGAVLPEHVLIHPAQHGLALVDWCYAVRPGQRIAALVARYRDTYPPEVPGRRPATPATDLYAAAELMARLIGPRLPPALRRFADGCRLDRPSMRPDDAWRLLAELDDLLHDLYGPRRFRPFVLPT</sequence>
<dbReference type="InterPro" id="IPR000719">
    <property type="entry name" value="Prot_kinase_dom"/>
</dbReference>
<name>A0ABQ4E0M6_9ACTN</name>
<evidence type="ECO:0000313" key="3">
    <source>
        <dbReference type="Proteomes" id="UP000646749"/>
    </source>
</evidence>
<keyword evidence="3" id="KW-1185">Reference proteome</keyword>
<comment type="caution">
    <text evidence="2">The sequence shown here is derived from an EMBL/GenBank/DDBJ whole genome shotgun (WGS) entry which is preliminary data.</text>
</comment>
<gene>
    <name evidence="2" type="ORF">Pen02_31660</name>
</gene>
<evidence type="ECO:0000259" key="1">
    <source>
        <dbReference type="PROSITE" id="PS50011"/>
    </source>
</evidence>
<organism evidence="2 3">
    <name type="scientific">Plantactinospora endophytica</name>
    <dbReference type="NCBI Taxonomy" id="673535"/>
    <lineage>
        <taxon>Bacteria</taxon>
        <taxon>Bacillati</taxon>
        <taxon>Actinomycetota</taxon>
        <taxon>Actinomycetes</taxon>
        <taxon>Micromonosporales</taxon>
        <taxon>Micromonosporaceae</taxon>
        <taxon>Plantactinospora</taxon>
    </lineage>
</organism>
<dbReference type="Gene3D" id="1.10.510.10">
    <property type="entry name" value="Transferase(Phosphotransferase) domain 1"/>
    <property type="match status" value="1"/>
</dbReference>
<protein>
    <recommendedName>
        <fullName evidence="1">Protein kinase domain-containing protein</fullName>
    </recommendedName>
</protein>